<name>A0A4R3M713_9BURK</name>
<evidence type="ECO:0000259" key="2">
    <source>
        <dbReference type="PROSITE" id="PS51740"/>
    </source>
</evidence>
<dbReference type="EMBL" id="SMAJ01000004">
    <property type="protein sequence ID" value="TCT08872.1"/>
    <property type="molecule type" value="Genomic_DNA"/>
</dbReference>
<feature type="domain" description="SpoVT-AbrB" evidence="2">
    <location>
        <begin position="21"/>
        <end position="67"/>
    </location>
</feature>
<comment type="caution">
    <text evidence="3">The sequence shown here is derived from an EMBL/GenBank/DDBJ whole genome shotgun (WGS) entry which is preliminary data.</text>
</comment>
<dbReference type="InterPro" id="IPR007159">
    <property type="entry name" value="SpoVT-AbrB_dom"/>
</dbReference>
<dbReference type="SUPFAM" id="SSF89447">
    <property type="entry name" value="AbrB/MazE/MraZ-like"/>
    <property type="match status" value="1"/>
</dbReference>
<keyword evidence="1" id="KW-0238">DNA-binding</keyword>
<dbReference type="GO" id="GO:0003677">
    <property type="term" value="F:DNA binding"/>
    <property type="evidence" value="ECO:0007669"/>
    <property type="project" value="UniProtKB-UniRule"/>
</dbReference>
<keyword evidence="4" id="KW-1185">Reference proteome</keyword>
<reference evidence="3 4" key="1">
    <citation type="submission" date="2019-03" db="EMBL/GenBank/DDBJ databases">
        <title>Genomic Encyclopedia of Type Strains, Phase IV (KMG-IV): sequencing the most valuable type-strain genomes for metagenomic binning, comparative biology and taxonomic classification.</title>
        <authorList>
            <person name="Goeker M."/>
        </authorList>
    </citation>
    <scope>NUCLEOTIDE SEQUENCE [LARGE SCALE GENOMIC DNA]</scope>
    <source>
        <strain evidence="3 4">DSM 24591</strain>
    </source>
</reference>
<dbReference type="InterPro" id="IPR037914">
    <property type="entry name" value="SpoVT-AbrB_sf"/>
</dbReference>
<dbReference type="Proteomes" id="UP000295525">
    <property type="component" value="Unassembled WGS sequence"/>
</dbReference>
<sequence>MRINLTQATPYLVVRKMELDMTAATLTSKGQITIPAHIRRELKVDAGDRVEFVLVAPGRYEFVAATRDVTELKGMFGAPKKTVTIKTMNAAIARRGASAR</sequence>
<evidence type="ECO:0000313" key="3">
    <source>
        <dbReference type="EMBL" id="TCT08872.1"/>
    </source>
</evidence>
<dbReference type="AlphaFoldDB" id="A0A4R3M713"/>
<dbReference type="Gene3D" id="2.10.260.10">
    <property type="match status" value="1"/>
</dbReference>
<dbReference type="NCBIfam" id="TIGR01439">
    <property type="entry name" value="lp_hng_hel_AbrB"/>
    <property type="match status" value="1"/>
</dbReference>
<evidence type="ECO:0000313" key="4">
    <source>
        <dbReference type="Proteomes" id="UP000295525"/>
    </source>
</evidence>
<proteinExistence type="predicted"/>
<protein>
    <submittedName>
        <fullName evidence="3">AbrB family transcriptional regulator</fullName>
    </submittedName>
</protein>
<dbReference type="PROSITE" id="PS51740">
    <property type="entry name" value="SPOVT_ABRB"/>
    <property type="match status" value="1"/>
</dbReference>
<dbReference type="SMART" id="SM00966">
    <property type="entry name" value="SpoVT_AbrB"/>
    <property type="match status" value="1"/>
</dbReference>
<dbReference type="Pfam" id="PF04014">
    <property type="entry name" value="MazE_antitoxin"/>
    <property type="match status" value="1"/>
</dbReference>
<organism evidence="3 4">
    <name type="scientific">Paralcaligenes ureilyticus</name>
    <dbReference type="NCBI Taxonomy" id="627131"/>
    <lineage>
        <taxon>Bacteria</taxon>
        <taxon>Pseudomonadati</taxon>
        <taxon>Pseudomonadota</taxon>
        <taxon>Betaproteobacteria</taxon>
        <taxon>Burkholderiales</taxon>
        <taxon>Alcaligenaceae</taxon>
        <taxon>Paralcaligenes</taxon>
    </lineage>
</organism>
<gene>
    <name evidence="3" type="ORF">EDC26_10430</name>
</gene>
<evidence type="ECO:0000256" key="1">
    <source>
        <dbReference type="PROSITE-ProRule" id="PRU01076"/>
    </source>
</evidence>
<accession>A0A4R3M713</accession>